<evidence type="ECO:0000256" key="6">
    <source>
        <dbReference type="ARBA" id="ARBA00023136"/>
    </source>
</evidence>
<dbReference type="InterPro" id="IPR035906">
    <property type="entry name" value="MetI-like_sf"/>
</dbReference>
<keyword evidence="3" id="KW-1003">Cell membrane</keyword>
<feature type="domain" description="ABC transmembrane type-1" evidence="8">
    <location>
        <begin position="124"/>
        <end position="354"/>
    </location>
</feature>
<feature type="transmembrane region" description="Helical" evidence="7">
    <location>
        <begin position="331"/>
        <end position="357"/>
    </location>
</feature>
<evidence type="ECO:0000256" key="4">
    <source>
        <dbReference type="ARBA" id="ARBA00022692"/>
    </source>
</evidence>
<dbReference type="PROSITE" id="PS50928">
    <property type="entry name" value="ABC_TM1"/>
    <property type="match status" value="1"/>
</dbReference>
<dbReference type="EMBL" id="AQHN01000013">
    <property type="protein sequence ID" value="ENN88683.1"/>
    <property type="molecule type" value="Genomic_DNA"/>
</dbReference>
<keyword evidence="10" id="KW-1185">Reference proteome</keyword>
<dbReference type="AlphaFoldDB" id="N6UET4"/>
<proteinExistence type="inferred from homology"/>
<dbReference type="Gene3D" id="1.10.3720.10">
    <property type="entry name" value="MetI-like"/>
    <property type="match status" value="1"/>
</dbReference>
<dbReference type="PANTHER" id="PTHR43163:SF6">
    <property type="entry name" value="DIPEPTIDE TRANSPORT SYSTEM PERMEASE PROTEIN DPPB-RELATED"/>
    <property type="match status" value="1"/>
</dbReference>
<evidence type="ECO:0000259" key="8">
    <source>
        <dbReference type="PROSITE" id="PS50928"/>
    </source>
</evidence>
<dbReference type="Pfam" id="PF00528">
    <property type="entry name" value="BPD_transp_1"/>
    <property type="match status" value="1"/>
</dbReference>
<comment type="similarity">
    <text evidence="7">Belongs to the binding-protein-dependent transport system permease family.</text>
</comment>
<feature type="transmembrane region" description="Helical" evidence="7">
    <location>
        <begin position="31"/>
        <end position="56"/>
    </location>
</feature>
<keyword evidence="5 7" id="KW-1133">Transmembrane helix</keyword>
<name>N6UET4_9HYPH</name>
<reference evidence="9 10" key="1">
    <citation type="journal article" date="2012" name="BMC Genomics">
        <title>Genomic basis of broad host range and environmental adaptability of Rhizobium tropici CIAT 899 and Rhizobium sp. PRF 81 which are used in inoculants for common bean (Phaseolus vulgaris L.).</title>
        <authorList>
            <person name="Ormeno-Orrillo E."/>
            <person name="Menna P."/>
            <person name="Almeida L.G."/>
            <person name="Ollero F.J."/>
            <person name="Nicolas M.F."/>
            <person name="Pains Rodrigues E."/>
            <person name="Shigueyoshi Nakatani A."/>
            <person name="Silva Batista J.S."/>
            <person name="Oliveira Chueire L.M."/>
            <person name="Souza R.C."/>
            <person name="Ribeiro Vasconcelos A.T."/>
            <person name="Megias M."/>
            <person name="Hungria M."/>
            <person name="Martinez-Romero E."/>
        </authorList>
    </citation>
    <scope>NUCLEOTIDE SEQUENCE [LARGE SCALE GENOMIC DNA]</scope>
    <source>
        <strain evidence="9 10">PRF 81</strain>
    </source>
</reference>
<feature type="transmembrane region" description="Helical" evidence="7">
    <location>
        <begin position="130"/>
        <end position="152"/>
    </location>
</feature>
<feature type="transmembrane region" description="Helical" evidence="7">
    <location>
        <begin position="164"/>
        <end position="184"/>
    </location>
</feature>
<dbReference type="InterPro" id="IPR000515">
    <property type="entry name" value="MetI-like"/>
</dbReference>
<dbReference type="GO" id="GO:0071916">
    <property type="term" value="F:dipeptide transmembrane transporter activity"/>
    <property type="evidence" value="ECO:0007669"/>
    <property type="project" value="TreeGrafter"/>
</dbReference>
<gene>
    <name evidence="9" type="ORF">RHSP_42645</name>
</gene>
<protein>
    <submittedName>
        <fullName evidence="9">ABC transporter, membrane spanning protein dipeptide</fullName>
    </submittedName>
</protein>
<sequence length="367" mass="39956">MTSCPSSADGDCCLSVSWRTRNLPPMQQHPLVAILTRLGTFVLVMIALSIMIFALARVVPGDPARMALGPAATQEQVDALRVQMGLDKPLPMQYADYVGKALRGDLGMSLVSQRPVTTDLEQTVPATVELVLVSVIFMFVVAIPLGVITAHFRDRALDHIGRILSLTGVTIPSFLFAISLQLLAARCLPNWPIIGRLDHSLSFHAGPTGFLLIDGLLAGRLDVFLDALRHLVLPAFALAMAGIGQITRITRSSMLENQRKDHVLTLQSFGVPERVIIFRYLLKLSSIAPLTIMGLEFASLIGNAFVIEMVFAWGGFASYGLNAILQKDLNAVTAVVLVAGLFFIVANLIVDVLISIIDPRQRRREAR</sequence>
<dbReference type="PANTHER" id="PTHR43163">
    <property type="entry name" value="DIPEPTIDE TRANSPORT SYSTEM PERMEASE PROTEIN DPPB-RELATED"/>
    <property type="match status" value="1"/>
</dbReference>
<dbReference type="STRING" id="363754.RHSP_42645"/>
<comment type="caution">
    <text evidence="9">The sequence shown here is derived from an EMBL/GenBank/DDBJ whole genome shotgun (WGS) entry which is preliminary data.</text>
</comment>
<evidence type="ECO:0000313" key="10">
    <source>
        <dbReference type="Proteomes" id="UP000012429"/>
    </source>
</evidence>
<evidence type="ECO:0000256" key="7">
    <source>
        <dbReference type="RuleBase" id="RU363032"/>
    </source>
</evidence>
<comment type="subcellular location">
    <subcellularLocation>
        <location evidence="1 7">Cell membrane</location>
        <topology evidence="1 7">Multi-pass membrane protein</topology>
    </subcellularLocation>
</comment>
<keyword evidence="2 7" id="KW-0813">Transport</keyword>
<dbReference type="Proteomes" id="UP000012429">
    <property type="component" value="Unassembled WGS sequence"/>
</dbReference>
<dbReference type="GO" id="GO:0005886">
    <property type="term" value="C:plasma membrane"/>
    <property type="evidence" value="ECO:0007669"/>
    <property type="project" value="UniProtKB-SubCell"/>
</dbReference>
<evidence type="ECO:0000313" key="9">
    <source>
        <dbReference type="EMBL" id="ENN88683.1"/>
    </source>
</evidence>
<accession>N6UET4</accession>
<evidence type="ECO:0000256" key="1">
    <source>
        <dbReference type="ARBA" id="ARBA00004651"/>
    </source>
</evidence>
<evidence type="ECO:0000256" key="2">
    <source>
        <dbReference type="ARBA" id="ARBA00022448"/>
    </source>
</evidence>
<dbReference type="Pfam" id="PF19300">
    <property type="entry name" value="BPD_transp_1_N"/>
    <property type="match status" value="1"/>
</dbReference>
<keyword evidence="6 7" id="KW-0472">Membrane</keyword>
<feature type="transmembrane region" description="Helical" evidence="7">
    <location>
        <begin position="287"/>
        <end position="311"/>
    </location>
</feature>
<keyword evidence="4 7" id="KW-0812">Transmembrane</keyword>
<organism evidence="9 10">
    <name type="scientific">Rhizobium freirei PRF 81</name>
    <dbReference type="NCBI Taxonomy" id="363754"/>
    <lineage>
        <taxon>Bacteria</taxon>
        <taxon>Pseudomonadati</taxon>
        <taxon>Pseudomonadota</taxon>
        <taxon>Alphaproteobacteria</taxon>
        <taxon>Hyphomicrobiales</taxon>
        <taxon>Rhizobiaceae</taxon>
        <taxon>Rhizobium/Agrobacterium group</taxon>
        <taxon>Rhizobium</taxon>
    </lineage>
</organism>
<evidence type="ECO:0000256" key="5">
    <source>
        <dbReference type="ARBA" id="ARBA00022989"/>
    </source>
</evidence>
<dbReference type="SUPFAM" id="SSF161098">
    <property type="entry name" value="MetI-like"/>
    <property type="match status" value="1"/>
</dbReference>
<evidence type="ECO:0000256" key="3">
    <source>
        <dbReference type="ARBA" id="ARBA00022475"/>
    </source>
</evidence>
<dbReference type="PATRIC" id="fig|363754.4.peg.1253"/>
<dbReference type="InterPro" id="IPR045621">
    <property type="entry name" value="BPD_transp_1_N"/>
</dbReference>